<accession>A0ABX0TRD6</accession>
<dbReference type="EMBL" id="JAAOZC010000003">
    <property type="protein sequence ID" value="NIJ08086.1"/>
    <property type="molecule type" value="Genomic_DNA"/>
</dbReference>
<dbReference type="RefSeq" id="WP_167072908.1">
    <property type="nucleotide sequence ID" value="NZ_JAAOZC010000003.1"/>
</dbReference>
<feature type="transmembrane region" description="Helical" evidence="1">
    <location>
        <begin position="64"/>
        <end position="86"/>
    </location>
</feature>
<feature type="transmembrane region" description="Helical" evidence="1">
    <location>
        <begin position="106"/>
        <end position="127"/>
    </location>
</feature>
<comment type="caution">
    <text evidence="3">The sequence shown here is derived from an EMBL/GenBank/DDBJ whole genome shotgun (WGS) entry which is preliminary data.</text>
</comment>
<dbReference type="PANTHER" id="PTHR30590">
    <property type="entry name" value="INNER MEMBRANE PROTEIN"/>
    <property type="match status" value="1"/>
</dbReference>
<proteinExistence type="predicted"/>
<evidence type="ECO:0000256" key="1">
    <source>
        <dbReference type="SAM" id="Phobius"/>
    </source>
</evidence>
<dbReference type="Proteomes" id="UP000727456">
    <property type="component" value="Unassembled WGS sequence"/>
</dbReference>
<feature type="transmembrane region" description="Helical" evidence="1">
    <location>
        <begin position="273"/>
        <end position="292"/>
    </location>
</feature>
<dbReference type="PANTHER" id="PTHR30590:SF2">
    <property type="entry name" value="INNER MEMBRANE PROTEIN"/>
    <property type="match status" value="1"/>
</dbReference>
<reference evidence="3 4" key="1">
    <citation type="submission" date="2020-03" db="EMBL/GenBank/DDBJ databases">
        <title>Genomic Encyclopedia of Type Strains, Phase III (KMG-III): the genomes of soil and plant-associated and newly described type strains.</title>
        <authorList>
            <person name="Whitman W."/>
        </authorList>
    </citation>
    <scope>NUCLEOTIDE SEQUENCE [LARGE SCALE GENOMIC DNA]</scope>
    <source>
        <strain evidence="3 4">CECT 8804</strain>
    </source>
</reference>
<gene>
    <name evidence="3" type="ORF">FHS31_001696</name>
</gene>
<dbReference type="Pfam" id="PF04235">
    <property type="entry name" value="DUF418"/>
    <property type="match status" value="1"/>
</dbReference>
<keyword evidence="4" id="KW-1185">Reference proteome</keyword>
<keyword evidence="1" id="KW-1133">Transmembrane helix</keyword>
<name>A0ABX0TRD6_9SPHN</name>
<keyword evidence="1" id="KW-0472">Membrane</keyword>
<sequence length="439" mass="48720">MTEQATRSIAINERIDTLDLLRGVAICSILLMNIPDMGGIWEITRPPYPATWNIDWIAYGVQRFLFEGSMRGLFTLLFGSGMLVMLRKTERDGMAAPMDVFVRRCIALMFLGLVQFLIFLWPGEILYNYGMTGFFILAFRKAKPKTLLIVALTLLTLFSVAGSTQAFGIKSQIESAAKAEKLVAQHKPLTKDQQEAIDAKKKMDERRNPSAQFIADEVKQRTHLVSLIGWSAKTWWEDNTGAAGVFGCFESFIFMLIGMALFRMRILTGERGLGFYVRLALIGYGIGIPLRIVSNLLQWKMALGFDFFTVMFGGLTYEPGRLLVTLGHVGLLCSLFKAGALGRAWPARALGRMALTTYSLQSILTSILFYGFGMLNRFGFAGLMATAIGIWVITGVFAVLWLRSHQQGPAEWVLRRIAYGRRADGPTALSGPDGTLATA</sequence>
<protein>
    <recommendedName>
        <fullName evidence="2">DUF418 domain-containing protein</fullName>
    </recommendedName>
</protein>
<evidence type="ECO:0000313" key="3">
    <source>
        <dbReference type="EMBL" id="NIJ08086.1"/>
    </source>
</evidence>
<feature type="transmembrane region" description="Helical" evidence="1">
    <location>
        <begin position="353"/>
        <end position="372"/>
    </location>
</feature>
<dbReference type="InterPro" id="IPR007349">
    <property type="entry name" value="DUF418"/>
</dbReference>
<feature type="transmembrane region" description="Helical" evidence="1">
    <location>
        <begin position="147"/>
        <end position="169"/>
    </location>
</feature>
<organism evidence="3 4">
    <name type="scientific">Sphingomonas vulcanisoli</name>
    <dbReference type="NCBI Taxonomy" id="1658060"/>
    <lineage>
        <taxon>Bacteria</taxon>
        <taxon>Pseudomonadati</taxon>
        <taxon>Pseudomonadota</taxon>
        <taxon>Alphaproteobacteria</taxon>
        <taxon>Sphingomonadales</taxon>
        <taxon>Sphingomonadaceae</taxon>
        <taxon>Sphingomonas</taxon>
    </lineage>
</organism>
<feature type="transmembrane region" description="Helical" evidence="1">
    <location>
        <begin position="241"/>
        <end position="261"/>
    </location>
</feature>
<dbReference type="InterPro" id="IPR052529">
    <property type="entry name" value="Bact_Transport_Assoc"/>
</dbReference>
<feature type="domain" description="DUF418" evidence="2">
    <location>
        <begin position="261"/>
        <end position="420"/>
    </location>
</feature>
<feature type="transmembrane region" description="Helical" evidence="1">
    <location>
        <begin position="323"/>
        <end position="341"/>
    </location>
</feature>
<feature type="transmembrane region" description="Helical" evidence="1">
    <location>
        <begin position="378"/>
        <end position="402"/>
    </location>
</feature>
<evidence type="ECO:0000259" key="2">
    <source>
        <dbReference type="Pfam" id="PF04235"/>
    </source>
</evidence>
<evidence type="ECO:0000313" key="4">
    <source>
        <dbReference type="Proteomes" id="UP000727456"/>
    </source>
</evidence>
<keyword evidence="1" id="KW-0812">Transmembrane</keyword>